<dbReference type="AlphaFoldDB" id="A0AA36CPM2"/>
<gene>
    <name evidence="2" type="ORF">MSPICULIGERA_LOCUS10408</name>
</gene>
<feature type="compositionally biased region" description="Polar residues" evidence="1">
    <location>
        <begin position="415"/>
        <end position="429"/>
    </location>
</feature>
<proteinExistence type="predicted"/>
<feature type="compositionally biased region" description="Polar residues" evidence="1">
    <location>
        <begin position="167"/>
        <end position="176"/>
    </location>
</feature>
<comment type="caution">
    <text evidence="2">The sequence shown here is derived from an EMBL/GenBank/DDBJ whole genome shotgun (WGS) entry which is preliminary data.</text>
</comment>
<evidence type="ECO:0000313" key="2">
    <source>
        <dbReference type="EMBL" id="CAJ0572013.1"/>
    </source>
</evidence>
<feature type="compositionally biased region" description="Polar residues" evidence="1">
    <location>
        <begin position="360"/>
        <end position="369"/>
    </location>
</feature>
<dbReference type="Proteomes" id="UP001177023">
    <property type="component" value="Unassembled WGS sequence"/>
</dbReference>
<name>A0AA36CPM2_9BILA</name>
<evidence type="ECO:0000256" key="1">
    <source>
        <dbReference type="SAM" id="MobiDB-lite"/>
    </source>
</evidence>
<organism evidence="2 3">
    <name type="scientific">Mesorhabditis spiculigera</name>
    <dbReference type="NCBI Taxonomy" id="96644"/>
    <lineage>
        <taxon>Eukaryota</taxon>
        <taxon>Metazoa</taxon>
        <taxon>Ecdysozoa</taxon>
        <taxon>Nematoda</taxon>
        <taxon>Chromadorea</taxon>
        <taxon>Rhabditida</taxon>
        <taxon>Rhabditina</taxon>
        <taxon>Rhabditomorpha</taxon>
        <taxon>Rhabditoidea</taxon>
        <taxon>Rhabditidae</taxon>
        <taxon>Mesorhabditinae</taxon>
        <taxon>Mesorhabditis</taxon>
    </lineage>
</organism>
<reference evidence="2" key="1">
    <citation type="submission" date="2023-06" db="EMBL/GenBank/DDBJ databases">
        <authorList>
            <person name="Delattre M."/>
        </authorList>
    </citation>
    <scope>NUCLEOTIDE SEQUENCE</scope>
    <source>
        <strain evidence="2">AF72</strain>
    </source>
</reference>
<feature type="compositionally biased region" description="Polar residues" evidence="1">
    <location>
        <begin position="191"/>
        <end position="223"/>
    </location>
</feature>
<feature type="non-terminal residue" evidence="2">
    <location>
        <position position="533"/>
    </location>
</feature>
<feature type="region of interest" description="Disordered" evidence="1">
    <location>
        <begin position="167"/>
        <end position="245"/>
    </location>
</feature>
<accession>A0AA36CPM2</accession>
<feature type="compositionally biased region" description="Basic and acidic residues" evidence="1">
    <location>
        <begin position="279"/>
        <end position="288"/>
    </location>
</feature>
<feature type="region of interest" description="Disordered" evidence="1">
    <location>
        <begin position="514"/>
        <end position="533"/>
    </location>
</feature>
<evidence type="ECO:0000313" key="3">
    <source>
        <dbReference type="Proteomes" id="UP001177023"/>
    </source>
</evidence>
<protein>
    <submittedName>
        <fullName evidence="2">Uncharacterized protein</fullName>
    </submittedName>
</protein>
<sequence length="533" mass="57272">MYNGYEYADDELERVIEQQMAAAKAAHQAQTWGMRAQINNATPAEGTVEIPGRRSVAELANNLAGRLEVKAPNGLTSGRPKTPVSAPAPFQLGRVVDEPRVLDGPVDPKKYFQGVPPPSSVQVTSPPVQRKTPNIAQSFLNAQASARPSHSLSSNFRNGVHAGLSNNAFSDPSNSPGFYRRQWGPGGKPNGSGTPNPAINSQAVVTKSSVTYSRPPLTQQKQTEAAEDPEKNHDLGGTLSPADTATISSYGSVLSTEEDRFMSPVGNSGADDQPTNGIDAEKGKEGGYRQRASRRANPGELEFDNFVEFKTEETENTNTDGSEMSAEEQRQLRQPPPTAPKPVTPLHFAAPNLAKEETSMELTETNASSVHEPILARTHAPDVHLARTTPVVFDRPPEEDDEPTDPPAPGRTMDLESSTTARQFAYTTSRPDHYATIRRGTASLISPAAARIGPSRSTQDSGYGEVQTTPDGHGAPSFDALSVNTYSQAPSEEFNAAASPRLEGRAVECKFWTGEPRGRGQRANVECPSPRPD</sequence>
<feature type="compositionally biased region" description="Pro residues" evidence="1">
    <location>
        <begin position="334"/>
        <end position="343"/>
    </location>
</feature>
<dbReference type="EMBL" id="CATQJA010002589">
    <property type="protein sequence ID" value="CAJ0572013.1"/>
    <property type="molecule type" value="Genomic_DNA"/>
</dbReference>
<feature type="compositionally biased region" description="Polar residues" evidence="1">
    <location>
        <begin position="455"/>
        <end position="470"/>
    </location>
</feature>
<feature type="region of interest" description="Disordered" evidence="1">
    <location>
        <begin position="260"/>
        <end position="480"/>
    </location>
</feature>
<keyword evidence="3" id="KW-1185">Reference proteome</keyword>